<dbReference type="SUPFAM" id="SSF103657">
    <property type="entry name" value="BAR/IMD domain-like"/>
    <property type="match status" value="1"/>
</dbReference>
<dbReference type="SMART" id="SM00055">
    <property type="entry name" value="FCH"/>
    <property type="match status" value="1"/>
</dbReference>
<dbReference type="PROSITE" id="PS51741">
    <property type="entry name" value="F_BAR"/>
    <property type="match status" value="1"/>
</dbReference>
<dbReference type="SMART" id="SM00324">
    <property type="entry name" value="RhoGAP"/>
    <property type="match status" value="1"/>
</dbReference>
<evidence type="ECO:0000256" key="5">
    <source>
        <dbReference type="SAM" id="MobiDB-lite"/>
    </source>
</evidence>
<feature type="domain" description="F-BAR" evidence="7">
    <location>
        <begin position="13"/>
        <end position="263"/>
    </location>
</feature>
<organism evidence="8 9">
    <name type="scientific">Polysphondylium violaceum</name>
    <dbReference type="NCBI Taxonomy" id="133409"/>
    <lineage>
        <taxon>Eukaryota</taxon>
        <taxon>Amoebozoa</taxon>
        <taxon>Evosea</taxon>
        <taxon>Eumycetozoa</taxon>
        <taxon>Dictyostelia</taxon>
        <taxon>Dictyosteliales</taxon>
        <taxon>Dictyosteliaceae</taxon>
        <taxon>Polysphondylium</taxon>
    </lineage>
</organism>
<evidence type="ECO:0000313" key="9">
    <source>
        <dbReference type="Proteomes" id="UP000695562"/>
    </source>
</evidence>
<feature type="compositionally biased region" description="Pro residues" evidence="5">
    <location>
        <begin position="600"/>
        <end position="613"/>
    </location>
</feature>
<feature type="region of interest" description="Disordered" evidence="5">
    <location>
        <begin position="595"/>
        <end position="678"/>
    </location>
</feature>
<dbReference type="Pfam" id="PF00620">
    <property type="entry name" value="RhoGAP"/>
    <property type="match status" value="1"/>
</dbReference>
<keyword evidence="2 3" id="KW-0175">Coiled coil</keyword>
<feature type="compositionally biased region" description="Low complexity" evidence="5">
    <location>
        <begin position="966"/>
        <end position="989"/>
    </location>
</feature>
<feature type="compositionally biased region" description="Low complexity" evidence="5">
    <location>
        <begin position="628"/>
        <end position="645"/>
    </location>
</feature>
<evidence type="ECO:0000259" key="6">
    <source>
        <dbReference type="PROSITE" id="PS50238"/>
    </source>
</evidence>
<dbReference type="CDD" id="cd07610">
    <property type="entry name" value="FCH_F-BAR"/>
    <property type="match status" value="1"/>
</dbReference>
<comment type="caution">
    <text evidence="8">The sequence shown here is derived from an EMBL/GenBank/DDBJ whole genome shotgun (WGS) entry which is preliminary data.</text>
</comment>
<evidence type="ECO:0000256" key="4">
    <source>
        <dbReference type="SAM" id="Coils"/>
    </source>
</evidence>
<reference evidence="8" key="1">
    <citation type="submission" date="2020-01" db="EMBL/GenBank/DDBJ databases">
        <title>Development of genomics and gene disruption for Polysphondylium violaceum indicates a role for the polyketide synthase stlB in stalk morphogenesis.</title>
        <authorList>
            <person name="Narita B."/>
            <person name="Kawabe Y."/>
            <person name="Kin K."/>
            <person name="Saito T."/>
            <person name="Gibbs R."/>
            <person name="Kuspa A."/>
            <person name="Muzny D."/>
            <person name="Queller D."/>
            <person name="Richards S."/>
            <person name="Strassman J."/>
            <person name="Sucgang R."/>
            <person name="Worley K."/>
            <person name="Schaap P."/>
        </authorList>
    </citation>
    <scope>NUCLEOTIDE SEQUENCE</scope>
    <source>
        <strain evidence="8">QSvi11</strain>
    </source>
</reference>
<dbReference type="Proteomes" id="UP000695562">
    <property type="component" value="Unassembled WGS sequence"/>
</dbReference>
<dbReference type="GO" id="GO:0016050">
    <property type="term" value="P:vesicle organization"/>
    <property type="evidence" value="ECO:0007669"/>
    <property type="project" value="UniProtKB-ARBA"/>
</dbReference>
<dbReference type="EMBL" id="AJWJ01000355">
    <property type="protein sequence ID" value="KAF2071641.1"/>
    <property type="molecule type" value="Genomic_DNA"/>
</dbReference>
<dbReference type="OrthoDB" id="437889at2759"/>
<feature type="domain" description="Rho-GAP" evidence="6">
    <location>
        <begin position="398"/>
        <end position="586"/>
    </location>
</feature>
<dbReference type="AlphaFoldDB" id="A0A8J4UR56"/>
<gene>
    <name evidence="8" type="ORF">CYY_007049</name>
</gene>
<dbReference type="InterPro" id="IPR000198">
    <property type="entry name" value="RhoGAP_dom"/>
</dbReference>
<evidence type="ECO:0008006" key="10">
    <source>
        <dbReference type="Google" id="ProtNLM"/>
    </source>
</evidence>
<accession>A0A8J4UR56</accession>
<dbReference type="FunFam" id="1.20.1270.60:FF:000060">
    <property type="entry name" value="Actin polymerization protein Bzz1"/>
    <property type="match status" value="1"/>
</dbReference>
<evidence type="ECO:0000313" key="8">
    <source>
        <dbReference type="EMBL" id="KAF2071641.1"/>
    </source>
</evidence>
<proteinExistence type="predicted"/>
<evidence type="ECO:0000256" key="3">
    <source>
        <dbReference type="PROSITE-ProRule" id="PRU01077"/>
    </source>
</evidence>
<evidence type="ECO:0000259" key="7">
    <source>
        <dbReference type="PROSITE" id="PS51741"/>
    </source>
</evidence>
<feature type="region of interest" description="Disordered" evidence="5">
    <location>
        <begin position="294"/>
        <end position="391"/>
    </location>
</feature>
<keyword evidence="9" id="KW-1185">Reference proteome</keyword>
<dbReference type="GO" id="GO:0005737">
    <property type="term" value="C:cytoplasm"/>
    <property type="evidence" value="ECO:0007669"/>
    <property type="project" value="TreeGrafter"/>
</dbReference>
<feature type="region of interest" description="Disordered" evidence="5">
    <location>
        <begin position="958"/>
        <end position="1012"/>
    </location>
</feature>
<dbReference type="InterPro" id="IPR008936">
    <property type="entry name" value="Rho_GTPase_activation_prot"/>
</dbReference>
<feature type="compositionally biased region" description="Low complexity" evidence="5">
    <location>
        <begin position="299"/>
        <end position="354"/>
    </location>
</feature>
<dbReference type="PROSITE" id="PS50238">
    <property type="entry name" value="RHOGAP"/>
    <property type="match status" value="1"/>
</dbReference>
<dbReference type="SUPFAM" id="SSF48350">
    <property type="entry name" value="GTPase activation domain, GAP"/>
    <property type="match status" value="1"/>
</dbReference>
<feature type="coiled-coil region" evidence="4">
    <location>
        <begin position="1025"/>
        <end position="1052"/>
    </location>
</feature>
<feature type="compositionally biased region" description="Low complexity" evidence="5">
    <location>
        <begin position="376"/>
        <end position="391"/>
    </location>
</feature>
<feature type="compositionally biased region" description="Polar residues" evidence="5">
    <location>
        <begin position="615"/>
        <end position="627"/>
    </location>
</feature>
<dbReference type="InterPro" id="IPR031160">
    <property type="entry name" value="F_BAR_dom"/>
</dbReference>
<dbReference type="InterPro" id="IPR001060">
    <property type="entry name" value="FCH_dom"/>
</dbReference>
<dbReference type="Pfam" id="PF00611">
    <property type="entry name" value="FCH"/>
    <property type="match status" value="1"/>
</dbReference>
<dbReference type="PANTHER" id="PTHR45876:SF11">
    <property type="entry name" value="GTPASE ACTIVATING PROTEIN HOMOLOG 3-RELATED"/>
    <property type="match status" value="1"/>
</dbReference>
<feature type="compositionally biased region" description="Polar residues" evidence="5">
    <location>
        <begin position="360"/>
        <end position="375"/>
    </location>
</feature>
<evidence type="ECO:0000256" key="1">
    <source>
        <dbReference type="ARBA" id="ARBA00022468"/>
    </source>
</evidence>
<sequence length="1173" mass="131142">MAIESNINNSLVAESFSDLWDGYDVVTKSSEKGVLLLKDVIRFFKKRIMSEDEYSKSLSKLVLKFEPQAPDGFVGARLKNTWDQIRLETLTHSNYHETICTNIQTHIIEPIEGLIVDLEQKLKAIHVDAEKVFMAYQESVAKLKKHKANYDRLCKDSFEITGVSKGETQKVQKRAIKAAQDVIKADKEYRGQINETNGAQKVFLSESIPKIMNDLQRLEMIRIHMVKSFFLRYFKSIEGMPQKFSTEHDSLVQLIQLINNEEEIQEFVRKVKPSHKYPKPFEYEPYLDKQVYPTPSPPVLSSSPTQTPSYLYPSSPSSTSSYNGNSSNSASVASTTSTISADCNNNNNTPTKKPGWNLKRFSTNLTAHKSSTNIKSNNGTPTSGGSSNSSNSSNLFTCNIEDLMNEQKKKYPNTEVPYLLIILKDKLKQLDAYKTQGIFRVPGNVIDINNLKKRFGEGNYEIAVNENVYTVASLLKSWLREIPDPLFAPTVYEQCLVATKKEEVQEIIDSLPLLNQKIISYIVTILQEAILPENVEVSKMNSDNLAMVFSPCFLRSPYTDPNILLGNIFKEKEFVKCLIDTLVPLSVNENIQEKAVVSPPSSPLSRLPPPPASPTNSGIKANSTSSVNNTLSPTTSASANSTSSLGTPNNITGKPTFKSDLLSPIAESPSADSGKRDLLPNPKIAAIKMESAITTPVKNPDGSISLQLMSPSEVKKRCDDSYLDNQEKVKELIDNIHTSINELYSDVTTIELTSYFAMQASLLIAKFTRSLEQFLTVDWKLTLADVIQNIDKNKFVSPPAIHFKIPSKLPKLLPVTLLDSDSTCDTLRDWLSTITLTINRVNEYLCYFGGVVMRIHSPETLESIRSLFSDIEMKPVDNPKFAALSAEQASLLIQKTLPLISPLNPFTQEELNINIKVLDTITPVDTPPFASPSNHSTYINKNAVDPLSGGTMGSLLTVPNKGSSGVNTPPSSNNINSSSNNTVSPYSSSPLQFSFDIPHGDDDSTLNSSGMDSDEDEIDLIEYNNKFKKLQVQESNQQIEAARHQQQQLHRSKTFEIIEYIKEQKKCLNQLDMGDPQAQTDMRMLAKFALSLKRDLDEFVNNYNESNDKVIEVELENDPVINKDNDSCMNLKIMTNHFMTRIIIILTTIHSYSSTNANLSLETYNLLSKYPIE</sequence>
<evidence type="ECO:0000256" key="2">
    <source>
        <dbReference type="ARBA" id="ARBA00023054"/>
    </source>
</evidence>
<dbReference type="PANTHER" id="PTHR45876">
    <property type="entry name" value="FI04035P"/>
    <property type="match status" value="1"/>
</dbReference>
<dbReference type="GO" id="GO:0042330">
    <property type="term" value="P:taxis"/>
    <property type="evidence" value="ECO:0007669"/>
    <property type="project" value="UniProtKB-ARBA"/>
</dbReference>
<protein>
    <recommendedName>
        <fullName evidence="10">RhoGAP domain-containing protein</fullName>
    </recommendedName>
</protein>
<keyword evidence="1" id="KW-0343">GTPase activation</keyword>
<dbReference type="InterPro" id="IPR027267">
    <property type="entry name" value="AH/BAR_dom_sf"/>
</dbReference>
<dbReference type="Gene3D" id="1.20.1270.60">
    <property type="entry name" value="Arfaptin homology (AH) domain/BAR domain"/>
    <property type="match status" value="1"/>
</dbReference>
<dbReference type="GO" id="GO:0007165">
    <property type="term" value="P:signal transduction"/>
    <property type="evidence" value="ECO:0007669"/>
    <property type="project" value="InterPro"/>
</dbReference>
<dbReference type="Gene3D" id="1.10.555.10">
    <property type="entry name" value="Rho GTPase activation protein"/>
    <property type="match status" value="1"/>
</dbReference>
<name>A0A8J4UR56_9MYCE</name>
<dbReference type="GO" id="GO:0005096">
    <property type="term" value="F:GTPase activator activity"/>
    <property type="evidence" value="ECO:0007669"/>
    <property type="project" value="UniProtKB-KW"/>
</dbReference>